<protein>
    <submittedName>
        <fullName evidence="2">Uncharacterized protein</fullName>
    </submittedName>
</protein>
<sequence length="116" mass="12231">MLSNERIMWCQSPQTALATYFLRRKNAPAASKTPTAAISGNDEPDDDDELAAAAGFIVAPPLSSPTTRPPRISRASSECPISSNGSVASVPAQSRITSSPPGCSSKYDPQSYTFPL</sequence>
<dbReference type="Proteomes" id="UP000769157">
    <property type="component" value="Unassembled WGS sequence"/>
</dbReference>
<gene>
    <name evidence="2" type="ORF">OGAPHI_000847</name>
</gene>
<feature type="compositionally biased region" description="Polar residues" evidence="1">
    <location>
        <begin position="79"/>
        <end position="116"/>
    </location>
</feature>
<feature type="region of interest" description="Disordered" evidence="1">
    <location>
        <begin position="29"/>
        <end position="48"/>
    </location>
</feature>
<comment type="caution">
    <text evidence="2">The sequence shown here is derived from an EMBL/GenBank/DDBJ whole genome shotgun (WGS) entry which is preliminary data.</text>
</comment>
<evidence type="ECO:0000313" key="2">
    <source>
        <dbReference type="EMBL" id="KAH3671136.1"/>
    </source>
</evidence>
<dbReference type="RefSeq" id="XP_046064504.1">
    <property type="nucleotide sequence ID" value="XM_046208986.1"/>
</dbReference>
<evidence type="ECO:0000313" key="3">
    <source>
        <dbReference type="Proteomes" id="UP000769157"/>
    </source>
</evidence>
<accession>A0A9P8TAI5</accession>
<keyword evidence="3" id="KW-1185">Reference proteome</keyword>
<name>A0A9P8TAI5_9ASCO</name>
<feature type="compositionally biased region" description="Low complexity" evidence="1">
    <location>
        <begin position="59"/>
        <end position="77"/>
    </location>
</feature>
<reference evidence="2" key="1">
    <citation type="journal article" date="2021" name="Open Biol.">
        <title>Shared evolutionary footprints suggest mitochondrial oxidative damage underlies multiple complex I losses in fungi.</title>
        <authorList>
            <person name="Schikora-Tamarit M.A."/>
            <person name="Marcet-Houben M."/>
            <person name="Nosek J."/>
            <person name="Gabaldon T."/>
        </authorList>
    </citation>
    <scope>NUCLEOTIDE SEQUENCE</scope>
    <source>
        <strain evidence="2">CBS6075</strain>
    </source>
</reference>
<evidence type="ECO:0000256" key="1">
    <source>
        <dbReference type="SAM" id="MobiDB-lite"/>
    </source>
</evidence>
<dbReference type="AlphaFoldDB" id="A0A9P8TAI5"/>
<organism evidence="2 3">
    <name type="scientific">Ogataea philodendri</name>
    <dbReference type="NCBI Taxonomy" id="1378263"/>
    <lineage>
        <taxon>Eukaryota</taxon>
        <taxon>Fungi</taxon>
        <taxon>Dikarya</taxon>
        <taxon>Ascomycota</taxon>
        <taxon>Saccharomycotina</taxon>
        <taxon>Pichiomycetes</taxon>
        <taxon>Pichiales</taxon>
        <taxon>Pichiaceae</taxon>
        <taxon>Ogataea</taxon>
    </lineage>
</organism>
<dbReference type="EMBL" id="JAEUBE010000084">
    <property type="protein sequence ID" value="KAH3671136.1"/>
    <property type="molecule type" value="Genomic_DNA"/>
</dbReference>
<proteinExistence type="predicted"/>
<reference evidence="2" key="2">
    <citation type="submission" date="2021-01" db="EMBL/GenBank/DDBJ databases">
        <authorList>
            <person name="Schikora-Tamarit M.A."/>
        </authorList>
    </citation>
    <scope>NUCLEOTIDE SEQUENCE</scope>
    <source>
        <strain evidence="2">CBS6075</strain>
    </source>
</reference>
<dbReference type="GeneID" id="70232815"/>
<feature type="region of interest" description="Disordered" evidence="1">
    <location>
        <begin position="59"/>
        <end position="116"/>
    </location>
</feature>